<dbReference type="AlphaFoldDB" id="A0A3M6E2N2"/>
<protein>
    <submittedName>
        <fullName evidence="1">HAD-like / UbiA-like domain protein</fullName>
    </submittedName>
</protein>
<sequence>MPGIQGRILEVRTPLVVDLDGTLLRSDMLFETAVAFIRNHPLKLFSLFTWLLQGKASLK</sequence>
<reference evidence="1 2" key="1">
    <citation type="submission" date="2018-08" db="EMBL/GenBank/DDBJ databases">
        <title>Recombination of ecologically and evolutionarily significant loci maintains genetic cohesion in the Pseudomonas syringae species complex.</title>
        <authorList>
            <person name="Dillon M."/>
            <person name="Thakur S."/>
            <person name="Almeida R.N.D."/>
            <person name="Weir B.S."/>
            <person name="Guttman D.S."/>
        </authorList>
    </citation>
    <scope>NUCLEOTIDE SEQUENCE [LARGE SCALE GENOMIC DNA]</scope>
    <source>
        <strain evidence="1 2">ICMP 2788</strain>
    </source>
</reference>
<gene>
    <name evidence="1" type="ORF">ALQ44_04487</name>
</gene>
<evidence type="ECO:0000313" key="2">
    <source>
        <dbReference type="Proteomes" id="UP000276886"/>
    </source>
</evidence>
<proteinExistence type="predicted"/>
<evidence type="ECO:0000313" key="1">
    <source>
        <dbReference type="EMBL" id="RMO24226.1"/>
    </source>
</evidence>
<accession>A0A3M6E2N2</accession>
<dbReference type="Proteomes" id="UP000276886">
    <property type="component" value="Unassembled WGS sequence"/>
</dbReference>
<dbReference type="EMBL" id="RBPQ01000207">
    <property type="protein sequence ID" value="RMO24226.1"/>
    <property type="molecule type" value="Genomic_DNA"/>
</dbReference>
<organism evidence="1 2">
    <name type="scientific">Pseudomonas syringae pv. pisi</name>
    <dbReference type="NCBI Taxonomy" id="59510"/>
    <lineage>
        <taxon>Bacteria</taxon>
        <taxon>Pseudomonadati</taxon>
        <taxon>Pseudomonadota</taxon>
        <taxon>Gammaproteobacteria</taxon>
        <taxon>Pseudomonadales</taxon>
        <taxon>Pseudomonadaceae</taxon>
        <taxon>Pseudomonas</taxon>
        <taxon>Pseudomonas syringae</taxon>
    </lineage>
</organism>
<name>A0A3M6E2N2_PSESJ</name>
<comment type="caution">
    <text evidence="1">The sequence shown here is derived from an EMBL/GenBank/DDBJ whole genome shotgun (WGS) entry which is preliminary data.</text>
</comment>